<accession>A0AAE0P5J6</accession>
<dbReference type="Gene3D" id="3.40.50.620">
    <property type="entry name" value="HUPs"/>
    <property type="match status" value="1"/>
</dbReference>
<dbReference type="SUPFAM" id="SSF52374">
    <property type="entry name" value="Nucleotidylyl transferase"/>
    <property type="match status" value="1"/>
</dbReference>
<dbReference type="FunFam" id="1.10.240.10:FF:000001">
    <property type="entry name" value="Tyrosine--tRNA ligase"/>
    <property type="match status" value="1"/>
</dbReference>
<feature type="compositionally biased region" description="Basic and acidic residues" evidence="13">
    <location>
        <begin position="601"/>
        <end position="610"/>
    </location>
</feature>
<evidence type="ECO:0000256" key="5">
    <source>
        <dbReference type="ARBA" id="ARBA00022741"/>
    </source>
</evidence>
<evidence type="ECO:0000256" key="7">
    <source>
        <dbReference type="ARBA" id="ARBA00022917"/>
    </source>
</evidence>
<evidence type="ECO:0000256" key="11">
    <source>
        <dbReference type="ARBA" id="ARBA00048248"/>
    </source>
</evidence>
<dbReference type="GO" id="GO:0006437">
    <property type="term" value="P:tyrosyl-tRNA aminoacylation"/>
    <property type="evidence" value="ECO:0007669"/>
    <property type="project" value="InterPro"/>
</dbReference>
<dbReference type="GO" id="GO:0003723">
    <property type="term" value="F:RNA binding"/>
    <property type="evidence" value="ECO:0007669"/>
    <property type="project" value="InterPro"/>
</dbReference>
<reference evidence="15" key="1">
    <citation type="journal article" date="2023" name="Mol. Phylogenet. Evol.">
        <title>Genome-scale phylogeny and comparative genomics of the fungal order Sordariales.</title>
        <authorList>
            <person name="Hensen N."/>
            <person name="Bonometti L."/>
            <person name="Westerberg I."/>
            <person name="Brannstrom I.O."/>
            <person name="Guillou S."/>
            <person name="Cros-Aarteil S."/>
            <person name="Calhoun S."/>
            <person name="Haridas S."/>
            <person name="Kuo A."/>
            <person name="Mondo S."/>
            <person name="Pangilinan J."/>
            <person name="Riley R."/>
            <person name="LaButti K."/>
            <person name="Andreopoulos B."/>
            <person name="Lipzen A."/>
            <person name="Chen C."/>
            <person name="Yan M."/>
            <person name="Daum C."/>
            <person name="Ng V."/>
            <person name="Clum A."/>
            <person name="Steindorff A."/>
            <person name="Ohm R.A."/>
            <person name="Martin F."/>
            <person name="Silar P."/>
            <person name="Natvig D.O."/>
            <person name="Lalanne C."/>
            <person name="Gautier V."/>
            <person name="Ament-Velasquez S.L."/>
            <person name="Kruys A."/>
            <person name="Hutchinson M.I."/>
            <person name="Powell A.J."/>
            <person name="Barry K."/>
            <person name="Miller A.N."/>
            <person name="Grigoriev I.V."/>
            <person name="Debuchy R."/>
            <person name="Gladieux P."/>
            <person name="Hiltunen Thoren M."/>
            <person name="Johannesson H."/>
        </authorList>
    </citation>
    <scope>NUCLEOTIDE SEQUENCE</scope>
    <source>
        <strain evidence="15">CBS 232.78</strain>
    </source>
</reference>
<evidence type="ECO:0000256" key="10">
    <source>
        <dbReference type="ARBA" id="ARBA00023146"/>
    </source>
</evidence>
<keyword evidence="10 12" id="KW-0030">Aminoacyl-tRNA synthetase</keyword>
<evidence type="ECO:0000256" key="1">
    <source>
        <dbReference type="ARBA" id="ARBA00004305"/>
    </source>
</evidence>
<feature type="region of interest" description="Disordered" evidence="13">
    <location>
        <begin position="589"/>
        <end position="672"/>
    </location>
</feature>
<evidence type="ECO:0000256" key="4">
    <source>
        <dbReference type="ARBA" id="ARBA00022664"/>
    </source>
</evidence>
<dbReference type="Proteomes" id="UP001285441">
    <property type="component" value="Unassembled WGS sequence"/>
</dbReference>
<keyword evidence="7 12" id="KW-0648">Protein biosynthesis</keyword>
<dbReference type="EMBL" id="JAULSW010000001">
    <property type="protein sequence ID" value="KAK3393694.1"/>
    <property type="molecule type" value="Genomic_DNA"/>
</dbReference>
<evidence type="ECO:0000256" key="13">
    <source>
        <dbReference type="SAM" id="MobiDB-lite"/>
    </source>
</evidence>
<dbReference type="GO" id="GO:0005524">
    <property type="term" value="F:ATP binding"/>
    <property type="evidence" value="ECO:0007669"/>
    <property type="project" value="UniProtKB-KW"/>
</dbReference>
<evidence type="ECO:0000313" key="16">
    <source>
        <dbReference type="Proteomes" id="UP001285441"/>
    </source>
</evidence>
<dbReference type="PANTHER" id="PTHR11766">
    <property type="entry name" value="TYROSYL-TRNA SYNTHETASE"/>
    <property type="match status" value="1"/>
</dbReference>
<evidence type="ECO:0000256" key="6">
    <source>
        <dbReference type="ARBA" id="ARBA00022840"/>
    </source>
</evidence>
<comment type="similarity">
    <text evidence="2 12">Belongs to the class-I aminoacyl-tRNA synthetase family.</text>
</comment>
<evidence type="ECO:0000256" key="9">
    <source>
        <dbReference type="ARBA" id="ARBA00023128"/>
    </source>
</evidence>
<sequence length="672" mass="75095">MTQSIVHSFLKTGMSPAQGLLSGRGSVCRSCLRARIADPTRQQRRSIGLKYLAKVKEAEEEWQKRAALIKEGKVQNTFDLLEERGYIKDVAGQKDKLRELMRRKRVGAYVGIDPTASSLHVGHLLPLMPLFWMYMHGYPAISLLGGSTAKIGDPTDRLKSRDPVTHAEMTMNMTKIHYQLKQLWENVEEQARRHGFKKEWAWKRGLVNNNAWWNSLPMLEVLKRVGRAVRIGPMLSRETVKQKMAKGDGMSFAEFTYPLMQGWDWFRLLSSEKVQIQIGGSDQFGNIVAGIDIVKTARDNEPDPALALPAKDEFDDPVGFTVPLLTDSSGVKFGKSAGNAVWLDPFKTSVFDQYGYFVRRPDDDVEKLLKLFSFLPTKVIHTTMEAHRADPAKRIAQHTLAFEVLSLVHGSQKAAMARDEHRQMYGGVPLQSTDSSAAAEAGFEYKPVEGQPTVLNNAPRIDMILPESLIMGKSISRILHASGLATSASDGNRLASQQAVYVGAAPGQTRAMNSDAVSFTPVKLWFPSETKHFLIGGKVLILRKGKHNVRVIEMVSDEEYAKSGQKYPGQPGTGKVRLLNEHIKKMKAARAAADPFSPLSEEEKQLRMELEQEQAQEEEEEEEEQSTESGGSTLVFPEEKSRQQLEMEAQIEELKRTENSPDNSKSDEKGSA</sequence>
<protein>
    <recommendedName>
        <fullName evidence="12">Tyrosine--tRNA ligase</fullName>
        <ecNumber evidence="12">6.1.1.1</ecNumber>
    </recommendedName>
    <alternativeName>
        <fullName evidence="12">Tyrosyl-tRNA synthetase</fullName>
    </alternativeName>
</protein>
<keyword evidence="3 12" id="KW-0436">Ligase</keyword>
<dbReference type="EC" id="6.1.1.1" evidence="12"/>
<evidence type="ECO:0000313" key="15">
    <source>
        <dbReference type="EMBL" id="KAK3393694.1"/>
    </source>
</evidence>
<dbReference type="AlphaFoldDB" id="A0AAE0P5J6"/>
<feature type="domain" description="Tyrosyl-tRNA synthetase C-terminal" evidence="14">
    <location>
        <begin position="455"/>
        <end position="571"/>
    </location>
</feature>
<gene>
    <name evidence="15" type="ORF">B0H63DRAFT_24814</name>
</gene>
<dbReference type="GO" id="GO:0005829">
    <property type="term" value="C:cytosol"/>
    <property type="evidence" value="ECO:0007669"/>
    <property type="project" value="TreeGrafter"/>
</dbReference>
<name>A0AAE0P5J6_9PEZI</name>
<keyword evidence="4" id="KW-0507">mRNA processing</keyword>
<evidence type="ECO:0000256" key="3">
    <source>
        <dbReference type="ARBA" id="ARBA00022598"/>
    </source>
</evidence>
<comment type="catalytic activity">
    <reaction evidence="11 12">
        <text>tRNA(Tyr) + L-tyrosine + ATP = L-tyrosyl-tRNA(Tyr) + AMP + diphosphate + H(+)</text>
        <dbReference type="Rhea" id="RHEA:10220"/>
        <dbReference type="Rhea" id="RHEA-COMP:9706"/>
        <dbReference type="Rhea" id="RHEA-COMP:9707"/>
        <dbReference type="ChEBI" id="CHEBI:15378"/>
        <dbReference type="ChEBI" id="CHEBI:30616"/>
        <dbReference type="ChEBI" id="CHEBI:33019"/>
        <dbReference type="ChEBI" id="CHEBI:58315"/>
        <dbReference type="ChEBI" id="CHEBI:78442"/>
        <dbReference type="ChEBI" id="CHEBI:78536"/>
        <dbReference type="ChEBI" id="CHEBI:456215"/>
        <dbReference type="EC" id="6.1.1.1"/>
    </reaction>
</comment>
<dbReference type="GO" id="GO:0005759">
    <property type="term" value="C:mitochondrial matrix"/>
    <property type="evidence" value="ECO:0007669"/>
    <property type="project" value="UniProtKB-SubCell"/>
</dbReference>
<dbReference type="Gene3D" id="3.10.290.10">
    <property type="entry name" value="RNA-binding S4 domain"/>
    <property type="match status" value="1"/>
</dbReference>
<keyword evidence="16" id="KW-1185">Reference proteome</keyword>
<keyword evidence="8" id="KW-0809">Transit peptide</keyword>
<evidence type="ECO:0000256" key="12">
    <source>
        <dbReference type="RuleBase" id="RU361234"/>
    </source>
</evidence>
<dbReference type="GO" id="GO:0006397">
    <property type="term" value="P:mRNA processing"/>
    <property type="evidence" value="ECO:0007669"/>
    <property type="project" value="UniProtKB-KW"/>
</dbReference>
<reference evidence="15" key="2">
    <citation type="submission" date="2023-06" db="EMBL/GenBank/DDBJ databases">
        <authorList>
            <consortium name="Lawrence Berkeley National Laboratory"/>
            <person name="Haridas S."/>
            <person name="Hensen N."/>
            <person name="Bonometti L."/>
            <person name="Westerberg I."/>
            <person name="Brannstrom I.O."/>
            <person name="Guillou S."/>
            <person name="Cros-Aarteil S."/>
            <person name="Calhoun S."/>
            <person name="Kuo A."/>
            <person name="Mondo S."/>
            <person name="Pangilinan J."/>
            <person name="Riley R."/>
            <person name="LaButti K."/>
            <person name="Andreopoulos B."/>
            <person name="Lipzen A."/>
            <person name="Chen C."/>
            <person name="Yanf M."/>
            <person name="Daum C."/>
            <person name="Ng V."/>
            <person name="Clum A."/>
            <person name="Steindorff A."/>
            <person name="Ohm R."/>
            <person name="Martin F."/>
            <person name="Silar P."/>
            <person name="Natvig D."/>
            <person name="Lalanne C."/>
            <person name="Gautier V."/>
            <person name="Ament-velasquez S.L."/>
            <person name="Kruys A."/>
            <person name="Hutchinson M.I."/>
            <person name="Powell A.J."/>
            <person name="Barry K."/>
            <person name="Miller A.N."/>
            <person name="Grigoriev I.V."/>
            <person name="Debuchy R."/>
            <person name="Gladieux P."/>
            <person name="Thoren M.H."/>
            <person name="Johannesson H."/>
        </authorList>
    </citation>
    <scope>NUCLEOTIDE SEQUENCE</scope>
    <source>
        <strain evidence="15">CBS 232.78</strain>
    </source>
</reference>
<dbReference type="InterPro" id="IPR002307">
    <property type="entry name" value="Tyr-tRNA-ligase"/>
</dbReference>
<comment type="subcellular location">
    <subcellularLocation>
        <location evidence="1">Mitochondrion matrix</location>
    </subcellularLocation>
</comment>
<dbReference type="PANTHER" id="PTHR11766:SF0">
    <property type="entry name" value="TYROSINE--TRNA LIGASE, MITOCHONDRIAL"/>
    <property type="match status" value="1"/>
</dbReference>
<keyword evidence="5 12" id="KW-0547">Nucleotide-binding</keyword>
<dbReference type="FunFam" id="3.40.50.620:FF:000227">
    <property type="entry name" value="Tyrosine--tRNA ligase"/>
    <property type="match status" value="1"/>
</dbReference>
<dbReference type="InterPro" id="IPR036986">
    <property type="entry name" value="S4_RNA-bd_sf"/>
</dbReference>
<dbReference type="InterPro" id="IPR014729">
    <property type="entry name" value="Rossmann-like_a/b/a_fold"/>
</dbReference>
<dbReference type="Pfam" id="PF16714">
    <property type="entry name" value="TyrRSs_C"/>
    <property type="match status" value="1"/>
</dbReference>
<dbReference type="InterPro" id="IPR024088">
    <property type="entry name" value="Tyr-tRNA-ligase_bac-type"/>
</dbReference>
<organism evidence="15 16">
    <name type="scientific">Podospora didyma</name>
    <dbReference type="NCBI Taxonomy" id="330526"/>
    <lineage>
        <taxon>Eukaryota</taxon>
        <taxon>Fungi</taxon>
        <taxon>Dikarya</taxon>
        <taxon>Ascomycota</taxon>
        <taxon>Pezizomycotina</taxon>
        <taxon>Sordariomycetes</taxon>
        <taxon>Sordariomycetidae</taxon>
        <taxon>Sordariales</taxon>
        <taxon>Podosporaceae</taxon>
        <taxon>Podospora</taxon>
    </lineage>
</organism>
<dbReference type="InterPro" id="IPR032005">
    <property type="entry name" value="TyrRSs_C"/>
</dbReference>
<evidence type="ECO:0000259" key="14">
    <source>
        <dbReference type="Pfam" id="PF16714"/>
    </source>
</evidence>
<evidence type="ECO:0000256" key="8">
    <source>
        <dbReference type="ARBA" id="ARBA00022946"/>
    </source>
</evidence>
<comment type="caution">
    <text evidence="15">The sequence shown here is derived from an EMBL/GenBank/DDBJ whole genome shotgun (WGS) entry which is preliminary data.</text>
</comment>
<dbReference type="Pfam" id="PF00579">
    <property type="entry name" value="tRNA-synt_1b"/>
    <property type="match status" value="1"/>
</dbReference>
<dbReference type="PRINTS" id="PR01040">
    <property type="entry name" value="TRNASYNTHTYR"/>
</dbReference>
<dbReference type="CDD" id="cd00805">
    <property type="entry name" value="TyrRS_core"/>
    <property type="match status" value="1"/>
</dbReference>
<dbReference type="GO" id="GO:0004831">
    <property type="term" value="F:tyrosine-tRNA ligase activity"/>
    <property type="evidence" value="ECO:0007669"/>
    <property type="project" value="UniProtKB-EC"/>
</dbReference>
<keyword evidence="9" id="KW-0496">Mitochondrion</keyword>
<dbReference type="Gene3D" id="1.10.240.10">
    <property type="entry name" value="Tyrosyl-Transfer RNA Synthetase"/>
    <property type="match status" value="1"/>
</dbReference>
<feature type="compositionally biased region" description="Basic and acidic residues" evidence="13">
    <location>
        <begin position="652"/>
        <end position="672"/>
    </location>
</feature>
<proteinExistence type="inferred from homology"/>
<keyword evidence="6 12" id="KW-0067">ATP-binding</keyword>
<feature type="compositionally biased region" description="Acidic residues" evidence="13">
    <location>
        <begin position="611"/>
        <end position="626"/>
    </location>
</feature>
<evidence type="ECO:0000256" key="2">
    <source>
        <dbReference type="ARBA" id="ARBA00005594"/>
    </source>
</evidence>
<dbReference type="NCBIfam" id="TIGR00234">
    <property type="entry name" value="tyrS"/>
    <property type="match status" value="1"/>
</dbReference>
<dbReference type="InterPro" id="IPR002305">
    <property type="entry name" value="aa-tRNA-synth_Ic"/>
</dbReference>